<dbReference type="InterPro" id="IPR003594">
    <property type="entry name" value="HATPase_dom"/>
</dbReference>
<dbReference type="InterPro" id="IPR019805">
    <property type="entry name" value="Heat_shock_protein_90_CS"/>
</dbReference>
<name>A0AAW0KDN0_QUESU</name>
<evidence type="ECO:0000256" key="3">
    <source>
        <dbReference type="ARBA" id="ARBA00022840"/>
    </source>
</evidence>
<dbReference type="FunFam" id="1.20.120.790:FF:000001">
    <property type="entry name" value="Heat shock protein 90 alpha"/>
    <property type="match status" value="1"/>
</dbReference>
<evidence type="ECO:0000313" key="9">
    <source>
        <dbReference type="Proteomes" id="UP000237347"/>
    </source>
</evidence>
<dbReference type="Gene3D" id="3.30.565.10">
    <property type="entry name" value="Histidine kinase-like ATPase, C-terminal domain"/>
    <property type="match status" value="1"/>
</dbReference>
<protein>
    <submittedName>
        <fullName evidence="8">Heat shock protein 83</fullName>
    </submittedName>
</protein>
<dbReference type="PRINTS" id="PR00775">
    <property type="entry name" value="HEATSHOCK90"/>
</dbReference>
<feature type="domain" description="Histidine kinase/HSP90-like ATPase" evidence="7">
    <location>
        <begin position="32"/>
        <end position="187"/>
    </location>
</feature>
<evidence type="ECO:0000259" key="7">
    <source>
        <dbReference type="SMART" id="SM00387"/>
    </source>
</evidence>
<dbReference type="Proteomes" id="UP000237347">
    <property type="component" value="Unassembled WGS sequence"/>
</dbReference>
<feature type="region of interest" description="Disordered" evidence="6">
    <location>
        <begin position="330"/>
        <end position="357"/>
    </location>
</feature>
<dbReference type="CDD" id="cd16927">
    <property type="entry name" value="HATPase_Hsp90-like"/>
    <property type="match status" value="1"/>
</dbReference>
<dbReference type="PROSITE" id="PS00298">
    <property type="entry name" value="HSP90"/>
    <property type="match status" value="1"/>
</dbReference>
<evidence type="ECO:0000256" key="4">
    <source>
        <dbReference type="ARBA" id="ARBA00023016"/>
    </source>
</evidence>
<evidence type="ECO:0000256" key="1">
    <source>
        <dbReference type="ARBA" id="ARBA00008239"/>
    </source>
</evidence>
<dbReference type="InterPro" id="IPR001404">
    <property type="entry name" value="Hsp90_fam"/>
</dbReference>
<evidence type="ECO:0000256" key="2">
    <source>
        <dbReference type="ARBA" id="ARBA00022741"/>
    </source>
</evidence>
<dbReference type="Pfam" id="PF13589">
    <property type="entry name" value="HATPase_c_3"/>
    <property type="match status" value="1"/>
</dbReference>
<comment type="similarity">
    <text evidence="1">Belongs to the heat shock protein 90 family.</text>
</comment>
<dbReference type="PANTHER" id="PTHR11528">
    <property type="entry name" value="HEAT SHOCK PROTEIN 90 FAMILY MEMBER"/>
    <property type="match status" value="1"/>
</dbReference>
<dbReference type="FunFam" id="3.30.565.10:FF:000012">
    <property type="entry name" value="Heat shock cognate protein"/>
    <property type="match status" value="1"/>
</dbReference>
<dbReference type="Gene3D" id="1.20.120.790">
    <property type="entry name" value="Heat shock protein 90, C-terminal domain"/>
    <property type="match status" value="1"/>
</dbReference>
<sequence>MADVQMADAETFAFQADINQLLSLIINTFYSNKEIFLRELISNSSDALDKIRFESLTDKSKLDAQPELFIRIVPDKVNKTLSIIDSGIGMTKADLVNNLGTIARSGTKEFMEALQAGADVSMIGQFGVGFYSAYLVAERVIVTTKHNDDEQYIWESQAGGSFTVTRDVDGEQLGRGTKITLFLKEDQLEYLEERKIKDLVKKHSEFISYPIYLWTEKTTEKEINSPCCLVTGEYGWTANMERIMKAQALRDNSMGGYMSSKKTMEINPDHGIMEELRKRAEADKNDKSVKDLVLLLFETALLTSGFSLEEPNTFAARIHRMLKLGLSIDEEETGGEDADMPALEEDGGEESKMEEVD</sequence>
<dbReference type="GO" id="GO:0051082">
    <property type="term" value="F:unfolded protein binding"/>
    <property type="evidence" value="ECO:0007669"/>
    <property type="project" value="InterPro"/>
</dbReference>
<dbReference type="AlphaFoldDB" id="A0AAW0KDN0"/>
<reference evidence="8 9" key="1">
    <citation type="journal article" date="2018" name="Sci. Data">
        <title>The draft genome sequence of cork oak.</title>
        <authorList>
            <person name="Ramos A.M."/>
            <person name="Usie A."/>
            <person name="Barbosa P."/>
            <person name="Barros P.M."/>
            <person name="Capote T."/>
            <person name="Chaves I."/>
            <person name="Simoes F."/>
            <person name="Abreu I."/>
            <person name="Carrasquinho I."/>
            <person name="Faro C."/>
            <person name="Guimaraes J.B."/>
            <person name="Mendonca D."/>
            <person name="Nobrega F."/>
            <person name="Rodrigues L."/>
            <person name="Saibo N.J.M."/>
            <person name="Varela M.C."/>
            <person name="Egas C."/>
            <person name="Matos J."/>
            <person name="Miguel C.M."/>
            <person name="Oliveira M.M."/>
            <person name="Ricardo C.P."/>
            <person name="Goncalves S."/>
        </authorList>
    </citation>
    <scope>NUCLEOTIDE SEQUENCE [LARGE SCALE GENOMIC DNA]</scope>
    <source>
        <strain evidence="9">cv. HL8</strain>
    </source>
</reference>
<dbReference type="GO" id="GO:0140662">
    <property type="term" value="F:ATP-dependent protein folding chaperone"/>
    <property type="evidence" value="ECO:0007669"/>
    <property type="project" value="InterPro"/>
</dbReference>
<dbReference type="GO" id="GO:0005524">
    <property type="term" value="F:ATP binding"/>
    <property type="evidence" value="ECO:0007669"/>
    <property type="project" value="UniProtKB-KW"/>
</dbReference>
<dbReference type="InterPro" id="IPR036890">
    <property type="entry name" value="HATPase_C_sf"/>
</dbReference>
<evidence type="ECO:0000256" key="6">
    <source>
        <dbReference type="SAM" id="MobiDB-lite"/>
    </source>
</evidence>
<accession>A0AAW0KDN0</accession>
<dbReference type="Pfam" id="PF00183">
    <property type="entry name" value="HSP90"/>
    <property type="match status" value="1"/>
</dbReference>
<keyword evidence="3" id="KW-0067">ATP-binding</keyword>
<evidence type="ECO:0000256" key="5">
    <source>
        <dbReference type="ARBA" id="ARBA00023186"/>
    </source>
</evidence>
<dbReference type="SMART" id="SM00387">
    <property type="entry name" value="HATPase_c"/>
    <property type="match status" value="1"/>
</dbReference>
<keyword evidence="4 8" id="KW-0346">Stress response</keyword>
<dbReference type="SUPFAM" id="SSF110942">
    <property type="entry name" value="HSP90 C-terminal domain"/>
    <property type="match status" value="1"/>
</dbReference>
<organism evidence="8 9">
    <name type="scientific">Quercus suber</name>
    <name type="common">Cork oak</name>
    <dbReference type="NCBI Taxonomy" id="58331"/>
    <lineage>
        <taxon>Eukaryota</taxon>
        <taxon>Viridiplantae</taxon>
        <taxon>Streptophyta</taxon>
        <taxon>Embryophyta</taxon>
        <taxon>Tracheophyta</taxon>
        <taxon>Spermatophyta</taxon>
        <taxon>Magnoliopsida</taxon>
        <taxon>eudicotyledons</taxon>
        <taxon>Gunneridae</taxon>
        <taxon>Pentapetalae</taxon>
        <taxon>rosids</taxon>
        <taxon>fabids</taxon>
        <taxon>Fagales</taxon>
        <taxon>Fagaceae</taxon>
        <taxon>Quercus</taxon>
    </lineage>
</organism>
<proteinExistence type="inferred from homology"/>
<feature type="compositionally biased region" description="Acidic residues" evidence="6">
    <location>
        <begin position="330"/>
        <end position="348"/>
    </location>
</feature>
<dbReference type="InterPro" id="IPR020575">
    <property type="entry name" value="Hsp90_N"/>
</dbReference>
<keyword evidence="2" id="KW-0547">Nucleotide-binding</keyword>
<keyword evidence="5" id="KW-0143">Chaperone</keyword>
<dbReference type="InterPro" id="IPR037196">
    <property type="entry name" value="HSP90_C"/>
</dbReference>
<gene>
    <name evidence="8" type="primary">HSP83A_2</name>
    <name evidence="8" type="ORF">CFP56_021672</name>
</gene>
<keyword evidence="9" id="KW-1185">Reference proteome</keyword>
<comment type="caution">
    <text evidence="8">The sequence shown here is derived from an EMBL/GenBank/DDBJ whole genome shotgun (WGS) entry which is preliminary data.</text>
</comment>
<evidence type="ECO:0000313" key="8">
    <source>
        <dbReference type="EMBL" id="KAK7837127.1"/>
    </source>
</evidence>
<dbReference type="SUPFAM" id="SSF55874">
    <property type="entry name" value="ATPase domain of HSP90 chaperone/DNA topoisomerase II/histidine kinase"/>
    <property type="match status" value="1"/>
</dbReference>
<dbReference type="GO" id="GO:0016887">
    <property type="term" value="F:ATP hydrolysis activity"/>
    <property type="evidence" value="ECO:0007669"/>
    <property type="project" value="InterPro"/>
</dbReference>
<dbReference type="EMBL" id="PKMF04000335">
    <property type="protein sequence ID" value="KAK7837127.1"/>
    <property type="molecule type" value="Genomic_DNA"/>
</dbReference>